<evidence type="ECO:0000256" key="2">
    <source>
        <dbReference type="ARBA" id="ARBA00022737"/>
    </source>
</evidence>
<dbReference type="Gene3D" id="1.25.40.10">
    <property type="entry name" value="Tetratricopeptide repeat domain"/>
    <property type="match status" value="4"/>
</dbReference>
<dbReference type="EMBL" id="WHWC01000012">
    <property type="protein sequence ID" value="KAG8373092.1"/>
    <property type="molecule type" value="Genomic_DNA"/>
</dbReference>
<accession>A0AAV6WXB4</accession>
<evidence type="ECO:0000313" key="4">
    <source>
        <dbReference type="EMBL" id="KAG8373092.1"/>
    </source>
</evidence>
<feature type="repeat" description="PPR" evidence="3">
    <location>
        <begin position="390"/>
        <end position="424"/>
    </location>
</feature>
<dbReference type="InterPro" id="IPR002885">
    <property type="entry name" value="PPR_rpt"/>
</dbReference>
<dbReference type="Pfam" id="PF01535">
    <property type="entry name" value="PPR"/>
    <property type="match status" value="3"/>
</dbReference>
<feature type="repeat" description="PPR" evidence="3">
    <location>
        <begin position="495"/>
        <end position="529"/>
    </location>
</feature>
<evidence type="ECO:0000256" key="3">
    <source>
        <dbReference type="PROSITE-ProRule" id="PRU00708"/>
    </source>
</evidence>
<dbReference type="Proteomes" id="UP000826271">
    <property type="component" value="Unassembled WGS sequence"/>
</dbReference>
<sequence length="976" mass="109979">MLSKLKHLYTSSQLHTRTCLNIYRQDCSNHINGVITLFHNAFCTVTELVKANDSSGVAESPELPGWVKFRDKDKVVNNKDDDDFVPPSISYWIEKHKILDQDVDMKSIVKDVIESDVDKISKILKNQFKSPDSVVKALDGCCDVDLSENLVEQILQRFSCEWIPAFGFFKWAELKNGIAHSPSLYNSMVDNLGKTKKFDVMWELLEKMKNLKEYVTLDTMTKVMRRLGKAGKYEDAIEAFKRMEVFGVDKDVTAMNRLMDTLVKGGSVEHAEKVFIEFKEYIPPTSQTYNVLVHGWCKVRKIDKAKEIVDDMKENGFRPDSITYTYFIEAYCREKDFRKVDSTLEEMEKNGLCPSVVTYTIIMNALAKAKETNKAMEVYEKMKAKNCSPDASFYNVFINALSRAGRLKDSDAVFEDMSKQGVAPDVSTYNTLIFIASRDSQEEKALKLLLKMEENGCKPDLNTYAPLLKMCCRLRRMKVLSFLLSHMFTNDVSLDLGTYSLLVSRLCSNGRLDRACAFFEEMVGKGFVPMDCTFDNLVEGLEKKASAASSQHVQHVNCPFQYLYHFGDGFTDVGNSIHVPSRTPNPAARLPYGRSSPGWPTGRWSDGLNDFDFAATDFGLPHLAPYLNMNASENYDGVIFSVARSPVLDINFFKSKGIKIPPYAAVPLSAQLRWFKDYFGSAFSSPKERANRMENSFLFLGDIEGNDIGYALTQGKSIEEVQTYVPLITRAQIRVARELIRMGATRLIIPGNAPLGCFPYILTALRSNNSRHYDELGCLKSVNDLIMSKNDYLQQAIRNLNMEFPNIIINYGAIYDGTLEVIRDASYGKCPNGELALLACCGTGGKYNYDSKRFCGSPHVAKGTKTGSPNEDQVYPPLSPDKLGKVTENDNQDFVPILNSFASLMNDLLNDSGTSDQGLIRMLPRDKLMILCLFCLGAGHFDSLMDLGEALIIERLVARILMRLWNGGFHCRLHGR</sequence>
<comment type="caution">
    <text evidence="4">The sequence shown here is derived from an EMBL/GenBank/DDBJ whole genome shotgun (WGS) entry which is preliminary data.</text>
</comment>
<evidence type="ECO:0008006" key="6">
    <source>
        <dbReference type="Google" id="ProtNLM"/>
    </source>
</evidence>
<feature type="repeat" description="PPR" evidence="3">
    <location>
        <begin position="320"/>
        <end position="354"/>
    </location>
</feature>
<dbReference type="InterPro" id="IPR011990">
    <property type="entry name" value="TPR-like_helical_dom_sf"/>
</dbReference>
<dbReference type="PANTHER" id="PTHR47447">
    <property type="entry name" value="OS03G0856100 PROTEIN"/>
    <property type="match status" value="1"/>
</dbReference>
<keyword evidence="5" id="KW-1185">Reference proteome</keyword>
<feature type="repeat" description="PPR" evidence="3">
    <location>
        <begin position="216"/>
        <end position="250"/>
    </location>
</feature>
<dbReference type="Pfam" id="PF12854">
    <property type="entry name" value="PPR_1"/>
    <property type="match status" value="1"/>
</dbReference>
<keyword evidence="2" id="KW-0677">Repeat</keyword>
<dbReference type="NCBIfam" id="TIGR00756">
    <property type="entry name" value="PPR"/>
    <property type="match status" value="8"/>
</dbReference>
<evidence type="ECO:0000313" key="5">
    <source>
        <dbReference type="Proteomes" id="UP000826271"/>
    </source>
</evidence>
<dbReference type="PANTHER" id="PTHR47447:SF28">
    <property type="entry name" value="PENTACOTRIPEPTIDE-REPEAT REGION OF PRORP DOMAIN-CONTAINING PROTEIN"/>
    <property type="match status" value="1"/>
</dbReference>
<dbReference type="Pfam" id="PF13812">
    <property type="entry name" value="PPR_3"/>
    <property type="match status" value="2"/>
</dbReference>
<dbReference type="Pfam" id="PF13041">
    <property type="entry name" value="PPR_2"/>
    <property type="match status" value="1"/>
</dbReference>
<organism evidence="4 5">
    <name type="scientific">Buddleja alternifolia</name>
    <dbReference type="NCBI Taxonomy" id="168488"/>
    <lineage>
        <taxon>Eukaryota</taxon>
        <taxon>Viridiplantae</taxon>
        <taxon>Streptophyta</taxon>
        <taxon>Embryophyta</taxon>
        <taxon>Tracheophyta</taxon>
        <taxon>Spermatophyta</taxon>
        <taxon>Magnoliopsida</taxon>
        <taxon>eudicotyledons</taxon>
        <taxon>Gunneridae</taxon>
        <taxon>Pentapetalae</taxon>
        <taxon>asterids</taxon>
        <taxon>lamiids</taxon>
        <taxon>Lamiales</taxon>
        <taxon>Scrophulariaceae</taxon>
        <taxon>Buddlejeae</taxon>
        <taxon>Buddleja</taxon>
    </lineage>
</organism>
<reference evidence="4" key="1">
    <citation type="submission" date="2019-10" db="EMBL/GenBank/DDBJ databases">
        <authorList>
            <person name="Zhang R."/>
            <person name="Pan Y."/>
            <person name="Wang J."/>
            <person name="Ma R."/>
            <person name="Yu S."/>
        </authorList>
    </citation>
    <scope>NUCLEOTIDE SEQUENCE</scope>
    <source>
        <strain evidence="4">LA-IB0</strain>
        <tissue evidence="4">Leaf</tissue>
    </source>
</reference>
<dbReference type="InterPro" id="IPR036514">
    <property type="entry name" value="SGNH_hydro_sf"/>
</dbReference>
<comment type="similarity">
    <text evidence="1">Belongs to the PPR family. P subfamily.</text>
</comment>
<dbReference type="PROSITE" id="PS51375">
    <property type="entry name" value="PPR"/>
    <property type="match status" value="7"/>
</dbReference>
<evidence type="ECO:0000256" key="1">
    <source>
        <dbReference type="ARBA" id="ARBA00007626"/>
    </source>
</evidence>
<proteinExistence type="inferred from homology"/>
<dbReference type="Gene3D" id="3.40.50.1110">
    <property type="entry name" value="SGNH hydrolase"/>
    <property type="match status" value="1"/>
</dbReference>
<dbReference type="SUPFAM" id="SSF48452">
    <property type="entry name" value="TPR-like"/>
    <property type="match status" value="1"/>
</dbReference>
<dbReference type="AlphaFoldDB" id="A0AAV6WXB4"/>
<feature type="repeat" description="PPR" evidence="3">
    <location>
        <begin position="355"/>
        <end position="389"/>
    </location>
</feature>
<feature type="repeat" description="PPR" evidence="3">
    <location>
        <begin position="425"/>
        <end position="459"/>
    </location>
</feature>
<protein>
    <recommendedName>
        <fullName evidence="6">Pentatricopeptide repeat-containing protein</fullName>
    </recommendedName>
</protein>
<name>A0AAV6WXB4_9LAMI</name>
<gene>
    <name evidence="4" type="ORF">BUALT_Bualt12G0134700</name>
</gene>
<feature type="repeat" description="PPR" evidence="3">
    <location>
        <begin position="285"/>
        <end position="319"/>
    </location>
</feature>